<evidence type="ECO:0000313" key="2">
    <source>
        <dbReference type="EMBL" id="MDB0569828.1"/>
    </source>
</evidence>
<feature type="compositionally biased region" description="Low complexity" evidence="1">
    <location>
        <begin position="1"/>
        <end position="11"/>
    </location>
</feature>
<accession>A0AAW5ZJQ2</accession>
<reference evidence="2" key="1">
    <citation type="submission" date="2021-09" db="EMBL/GenBank/DDBJ databases">
        <title>Genomic analysis of Ralstonia spp.</title>
        <authorList>
            <person name="Aburjaile F."/>
            <person name="Ariute J.C."/>
            <person name="Pais A.K.L."/>
            <person name="Albuquerque G.M.R."/>
            <person name="Silva A.M.F."/>
            <person name="Brenig B."/>
            <person name="Azevedo V."/>
            <person name="Matiuzzi M."/>
            <person name="Ramos R."/>
            <person name="Goes-Neto A."/>
            <person name="Soares S."/>
            <person name="Iseppon A.M.B."/>
            <person name="Souza E."/>
            <person name="Gama M."/>
        </authorList>
    </citation>
    <scope>NUCLEOTIDE SEQUENCE</scope>
    <source>
        <strain evidence="2">CCRMRs91</strain>
    </source>
</reference>
<proteinExistence type="predicted"/>
<protein>
    <submittedName>
        <fullName evidence="2">Uncharacterized protein</fullName>
    </submittedName>
</protein>
<comment type="caution">
    <text evidence="2">The sequence shown here is derived from an EMBL/GenBank/DDBJ whole genome shotgun (WGS) entry which is preliminary data.</text>
</comment>
<evidence type="ECO:0000256" key="1">
    <source>
        <dbReference type="SAM" id="MobiDB-lite"/>
    </source>
</evidence>
<feature type="region of interest" description="Disordered" evidence="1">
    <location>
        <begin position="1"/>
        <end position="22"/>
    </location>
</feature>
<dbReference type="EMBL" id="JAIVFG010000004">
    <property type="protein sequence ID" value="MDB0569828.1"/>
    <property type="molecule type" value="Genomic_DNA"/>
</dbReference>
<dbReference type="Proteomes" id="UP001144050">
    <property type="component" value="Unassembled WGS sequence"/>
</dbReference>
<organism evidence="2 3">
    <name type="scientific">Ralstonia solanacearum</name>
    <name type="common">Pseudomonas solanacearum</name>
    <dbReference type="NCBI Taxonomy" id="305"/>
    <lineage>
        <taxon>Bacteria</taxon>
        <taxon>Pseudomonadati</taxon>
        <taxon>Pseudomonadota</taxon>
        <taxon>Betaproteobacteria</taxon>
        <taxon>Burkholderiales</taxon>
        <taxon>Burkholderiaceae</taxon>
        <taxon>Ralstonia</taxon>
        <taxon>Ralstonia solanacearum species complex</taxon>
    </lineage>
</organism>
<dbReference type="AlphaFoldDB" id="A0AAW5ZJQ2"/>
<gene>
    <name evidence="2" type="ORF">LBW59_03450</name>
</gene>
<name>A0AAW5ZJQ2_RALSL</name>
<evidence type="ECO:0000313" key="3">
    <source>
        <dbReference type="Proteomes" id="UP001144050"/>
    </source>
</evidence>
<dbReference type="RefSeq" id="WP_271656183.1">
    <property type="nucleotide sequence ID" value="NZ_JAIVFG010000004.1"/>
</dbReference>
<sequence length="74" mass="7877">MCCIKSQKGAGSQSGGASGAPAQGDLARALRFNQGGSRKFWLTGLRGAELSMDKLVAEKLRKGYMEDQEAKTRA</sequence>